<dbReference type="Pfam" id="PF17766">
    <property type="entry name" value="fn3_6"/>
    <property type="match status" value="1"/>
</dbReference>
<evidence type="ECO:0000259" key="10">
    <source>
        <dbReference type="Pfam" id="PF02225"/>
    </source>
</evidence>
<dbReference type="GO" id="GO:0004252">
    <property type="term" value="F:serine-type endopeptidase activity"/>
    <property type="evidence" value="ECO:0007669"/>
    <property type="project" value="UniProtKB-UniRule"/>
</dbReference>
<dbReference type="FunFam" id="3.40.50.200:FF:000006">
    <property type="entry name" value="Subtilisin-like protease SBT1.5"/>
    <property type="match status" value="1"/>
</dbReference>
<dbReference type="InterPro" id="IPR041469">
    <property type="entry name" value="Subtilisin-like_FN3"/>
</dbReference>
<dbReference type="Gene3D" id="3.50.30.30">
    <property type="match status" value="1"/>
</dbReference>
<dbReference type="InterPro" id="IPR037045">
    <property type="entry name" value="S8pro/Inhibitor_I9_sf"/>
</dbReference>
<dbReference type="Gene3D" id="3.40.50.200">
    <property type="entry name" value="Peptidase S8/S53 domain"/>
    <property type="match status" value="1"/>
</dbReference>
<dbReference type="Gramene" id="ONK58720">
    <property type="protein sequence ID" value="ONK58720"/>
    <property type="gene ID" value="A4U43_C09F15970"/>
</dbReference>
<dbReference type="OrthoDB" id="206201at2759"/>
<name>A0A5P1E821_ASPOF</name>
<keyword evidence="3 8" id="KW-0732">Signal</keyword>
<dbReference type="InterPro" id="IPR010259">
    <property type="entry name" value="S8pro/Inhibitor_I9"/>
</dbReference>
<feature type="chain" id="PRO_5024295581" description="Subtilisin-like protease SBT5.6" evidence="8">
    <location>
        <begin position="18"/>
        <end position="774"/>
    </location>
</feature>
<evidence type="ECO:0000256" key="4">
    <source>
        <dbReference type="ARBA" id="ARBA00022801"/>
    </source>
</evidence>
<organism evidence="13 14">
    <name type="scientific">Asparagus officinalis</name>
    <name type="common">Garden asparagus</name>
    <dbReference type="NCBI Taxonomy" id="4686"/>
    <lineage>
        <taxon>Eukaryota</taxon>
        <taxon>Viridiplantae</taxon>
        <taxon>Streptophyta</taxon>
        <taxon>Embryophyta</taxon>
        <taxon>Tracheophyta</taxon>
        <taxon>Spermatophyta</taxon>
        <taxon>Magnoliopsida</taxon>
        <taxon>Liliopsida</taxon>
        <taxon>Asparagales</taxon>
        <taxon>Asparagaceae</taxon>
        <taxon>Asparagoideae</taxon>
        <taxon>Asparagus</taxon>
    </lineage>
</organism>
<keyword evidence="4 7" id="KW-0378">Hydrolase</keyword>
<feature type="active site" description="Charge relay system" evidence="6 7">
    <location>
        <position position="559"/>
    </location>
</feature>
<evidence type="ECO:0000256" key="3">
    <source>
        <dbReference type="ARBA" id="ARBA00022729"/>
    </source>
</evidence>
<accession>A0A5P1E821</accession>
<evidence type="ECO:0000256" key="2">
    <source>
        <dbReference type="ARBA" id="ARBA00022670"/>
    </source>
</evidence>
<dbReference type="FunFam" id="3.50.30.30:FF:000005">
    <property type="entry name" value="subtilisin-like protease SBT1.5"/>
    <property type="match status" value="1"/>
</dbReference>
<dbReference type="OMA" id="IMVTIRK"/>
<dbReference type="InterPro" id="IPR000209">
    <property type="entry name" value="Peptidase_S8/S53_dom"/>
</dbReference>
<dbReference type="SUPFAM" id="SSF52743">
    <property type="entry name" value="Subtilisin-like"/>
    <property type="match status" value="1"/>
</dbReference>
<dbReference type="InterPro" id="IPR045051">
    <property type="entry name" value="SBT"/>
</dbReference>
<dbReference type="CDD" id="cd04852">
    <property type="entry name" value="Peptidases_S8_3"/>
    <property type="match status" value="1"/>
</dbReference>
<keyword evidence="14" id="KW-1185">Reference proteome</keyword>
<dbReference type="InterPro" id="IPR036852">
    <property type="entry name" value="Peptidase_S8/S53_dom_sf"/>
</dbReference>
<protein>
    <recommendedName>
        <fullName evidence="15">Subtilisin-like protease SBT5.6</fullName>
    </recommendedName>
</protein>
<dbReference type="InterPro" id="IPR034197">
    <property type="entry name" value="Peptidases_S8_3"/>
</dbReference>
<dbReference type="InterPro" id="IPR023828">
    <property type="entry name" value="Peptidase_S8_Ser-AS"/>
</dbReference>
<evidence type="ECO:0000259" key="9">
    <source>
        <dbReference type="Pfam" id="PF00082"/>
    </source>
</evidence>
<dbReference type="Pfam" id="PF00082">
    <property type="entry name" value="Peptidase_S8"/>
    <property type="match status" value="1"/>
</dbReference>
<feature type="active site" description="Charge relay system" evidence="6 7">
    <location>
        <position position="213"/>
    </location>
</feature>
<dbReference type="Gene3D" id="2.60.40.2310">
    <property type="match status" value="1"/>
</dbReference>
<evidence type="ECO:0000256" key="1">
    <source>
        <dbReference type="ARBA" id="ARBA00011073"/>
    </source>
</evidence>
<evidence type="ECO:0000259" key="12">
    <source>
        <dbReference type="Pfam" id="PF17766"/>
    </source>
</evidence>
<dbReference type="Pfam" id="PF05922">
    <property type="entry name" value="Inhibitor_I9"/>
    <property type="match status" value="1"/>
</dbReference>
<dbReference type="InterPro" id="IPR015500">
    <property type="entry name" value="Peptidase_S8_subtilisin-rel"/>
</dbReference>
<feature type="domain" description="Subtilisin-like protease fibronectin type-III" evidence="12">
    <location>
        <begin position="666"/>
        <end position="761"/>
    </location>
</feature>
<dbReference type="Pfam" id="PF02225">
    <property type="entry name" value="PA"/>
    <property type="match status" value="1"/>
</dbReference>
<evidence type="ECO:0008006" key="15">
    <source>
        <dbReference type="Google" id="ProtNLM"/>
    </source>
</evidence>
<dbReference type="CDD" id="cd02120">
    <property type="entry name" value="PA_subtilisin_like"/>
    <property type="match status" value="1"/>
</dbReference>
<evidence type="ECO:0000313" key="13">
    <source>
        <dbReference type="EMBL" id="ONK58720.1"/>
    </source>
</evidence>
<dbReference type="PROSITE" id="PS51257">
    <property type="entry name" value="PROKAR_LIPOPROTEIN"/>
    <property type="match status" value="1"/>
</dbReference>
<dbReference type="PRINTS" id="PR00723">
    <property type="entry name" value="SUBTILISIN"/>
</dbReference>
<evidence type="ECO:0000256" key="7">
    <source>
        <dbReference type="PROSITE-ProRule" id="PRU01240"/>
    </source>
</evidence>
<evidence type="ECO:0000313" key="14">
    <source>
        <dbReference type="Proteomes" id="UP000243459"/>
    </source>
</evidence>
<keyword evidence="2 7" id="KW-0645">Protease</keyword>
<comment type="similarity">
    <text evidence="1 7">Belongs to the peptidase S8 family.</text>
</comment>
<evidence type="ECO:0000256" key="8">
    <source>
        <dbReference type="SAM" id="SignalP"/>
    </source>
</evidence>
<sequence length="774" mass="82688">MLKAPLFFLLFIASCLGQPQVYIVCLRDHRGLKTKQEIHDHHLSYLLSVKSSEEEARKSLLYSYKNSINGFAAILSEDEAALLSGMEGMFYAFPSQRRHSLQTTRTWEFIGIEEGLVGQERDRMPSQAKYGEDVIVGVLDSGVWPESKSFADDGMGPIPQRWKGICEEGDAFNSSCCNRKLIGARYYVKDYEAYYGSLNTTYSYRSPRDGDGHGTHTASTVAGRVVQNVSALGGFARGTASGGAPLAHLAIYKVCWPIPGPNPNLENTCFDADMLAAFDDAIGDGVDIISMSIGPTRGPPLYSVDSMSIGSLHATKRGIVVACSGGNEGPDPATVVNLAPWMITVGASSIDRAFDSMVLLGSGKMIEGQTVTPYELKKGEMYPLVYAGDAEIEDTSIHVSGKCLPGSLSAEKARGKVILCFRGAGLRVEKGMEVKRAGGAAIILGNSPGYGNELVVDAHVLPGTAVSSENALEILEYINSTDEPTVMIGKANTVLGIKPAPLVGEFSSRGPNLIEPNIIKPDVTAPGLNILAAWSESSSPSKLDGDRRSVKYNIMYGTSMACPHVSATAALLKVLHPTWSSAAIKSAIMTTATAVNTEGSPITTAALDPAGPMDIGSGHMRPSHAADPGLVYDATYEDYLLFACSSINAQMDDSFRCPNNPPSTFNLNHPSLAVTGLCGAVNVTRTVTNVGQRKARYNVSVVEPNGLKVDIRPNSLTFEEAGEKKSFVITLTADAMGSGGYVSGEYSWNDGLHTVRSPILVSFCDQEVDQPFTL</sequence>
<reference evidence="14" key="1">
    <citation type="journal article" date="2017" name="Nat. Commun.">
        <title>The asparagus genome sheds light on the origin and evolution of a young Y chromosome.</title>
        <authorList>
            <person name="Harkess A."/>
            <person name="Zhou J."/>
            <person name="Xu C."/>
            <person name="Bowers J.E."/>
            <person name="Van der Hulst R."/>
            <person name="Ayyampalayam S."/>
            <person name="Mercati F."/>
            <person name="Riccardi P."/>
            <person name="McKain M.R."/>
            <person name="Kakrana A."/>
            <person name="Tang H."/>
            <person name="Ray J."/>
            <person name="Groenendijk J."/>
            <person name="Arikit S."/>
            <person name="Mathioni S.M."/>
            <person name="Nakano M."/>
            <person name="Shan H."/>
            <person name="Telgmann-Rauber A."/>
            <person name="Kanno A."/>
            <person name="Yue Z."/>
            <person name="Chen H."/>
            <person name="Li W."/>
            <person name="Chen Y."/>
            <person name="Xu X."/>
            <person name="Zhang Y."/>
            <person name="Luo S."/>
            <person name="Chen H."/>
            <person name="Gao J."/>
            <person name="Mao Z."/>
            <person name="Pires J.C."/>
            <person name="Luo M."/>
            <person name="Kudrna D."/>
            <person name="Wing R.A."/>
            <person name="Meyers B.C."/>
            <person name="Yi K."/>
            <person name="Kong H."/>
            <person name="Lavrijsen P."/>
            <person name="Sunseri F."/>
            <person name="Falavigna A."/>
            <person name="Ye Y."/>
            <person name="Leebens-Mack J.H."/>
            <person name="Chen G."/>
        </authorList>
    </citation>
    <scope>NUCLEOTIDE SEQUENCE [LARGE SCALE GENOMIC DNA]</scope>
    <source>
        <strain evidence="14">cv. DH0086</strain>
    </source>
</reference>
<dbReference type="InterPro" id="IPR003137">
    <property type="entry name" value="PA_domain"/>
</dbReference>
<proteinExistence type="inferred from homology"/>
<feature type="active site" description="Charge relay system" evidence="6 7">
    <location>
        <position position="140"/>
    </location>
</feature>
<dbReference type="PANTHER" id="PTHR10795">
    <property type="entry name" value="PROPROTEIN CONVERTASE SUBTILISIN/KEXIN"/>
    <property type="match status" value="1"/>
</dbReference>
<evidence type="ECO:0000256" key="5">
    <source>
        <dbReference type="ARBA" id="ARBA00022825"/>
    </source>
</evidence>
<feature type="domain" description="Inhibitor I9" evidence="11">
    <location>
        <begin position="21"/>
        <end position="99"/>
    </location>
</feature>
<dbReference type="PROSITE" id="PS00138">
    <property type="entry name" value="SUBTILASE_SER"/>
    <property type="match status" value="1"/>
</dbReference>
<dbReference type="EMBL" id="CM007389">
    <property type="protein sequence ID" value="ONK58720.1"/>
    <property type="molecule type" value="Genomic_DNA"/>
</dbReference>
<dbReference type="PROSITE" id="PS51892">
    <property type="entry name" value="SUBTILASE"/>
    <property type="match status" value="1"/>
</dbReference>
<evidence type="ECO:0000256" key="6">
    <source>
        <dbReference type="PIRSR" id="PIRSR615500-1"/>
    </source>
</evidence>
<feature type="domain" description="Peptidase S8/S53" evidence="9">
    <location>
        <begin position="131"/>
        <end position="597"/>
    </location>
</feature>
<evidence type="ECO:0000259" key="11">
    <source>
        <dbReference type="Pfam" id="PF05922"/>
    </source>
</evidence>
<keyword evidence="5 7" id="KW-0720">Serine protease</keyword>
<feature type="signal peptide" evidence="8">
    <location>
        <begin position="1"/>
        <end position="17"/>
    </location>
</feature>
<dbReference type="Proteomes" id="UP000243459">
    <property type="component" value="Chromosome 9"/>
</dbReference>
<feature type="domain" description="PA" evidence="10">
    <location>
        <begin position="382"/>
        <end position="474"/>
    </location>
</feature>
<dbReference type="AlphaFoldDB" id="A0A5P1E821"/>
<dbReference type="GO" id="GO:0006508">
    <property type="term" value="P:proteolysis"/>
    <property type="evidence" value="ECO:0007669"/>
    <property type="project" value="UniProtKB-KW"/>
</dbReference>
<dbReference type="Gene3D" id="3.30.70.80">
    <property type="entry name" value="Peptidase S8 propeptide/proteinase inhibitor I9"/>
    <property type="match status" value="1"/>
</dbReference>
<gene>
    <name evidence="13" type="ORF">A4U43_C09F15970</name>
</gene>